<dbReference type="EMBL" id="CM003529">
    <property type="protein sequence ID" value="RCV11352.1"/>
    <property type="molecule type" value="Genomic_DNA"/>
</dbReference>
<evidence type="ECO:0000256" key="1">
    <source>
        <dbReference type="SAM" id="MobiDB-lite"/>
    </source>
</evidence>
<organism evidence="3 4">
    <name type="scientific">Setaria italica</name>
    <name type="common">Foxtail millet</name>
    <name type="synonym">Panicum italicum</name>
    <dbReference type="NCBI Taxonomy" id="4555"/>
    <lineage>
        <taxon>Eukaryota</taxon>
        <taxon>Viridiplantae</taxon>
        <taxon>Streptophyta</taxon>
        <taxon>Embryophyta</taxon>
        <taxon>Tracheophyta</taxon>
        <taxon>Spermatophyta</taxon>
        <taxon>Magnoliopsida</taxon>
        <taxon>Liliopsida</taxon>
        <taxon>Poales</taxon>
        <taxon>Poaceae</taxon>
        <taxon>PACMAD clade</taxon>
        <taxon>Panicoideae</taxon>
        <taxon>Panicodae</taxon>
        <taxon>Paniceae</taxon>
        <taxon>Cenchrinae</taxon>
        <taxon>Setaria</taxon>
    </lineage>
</organism>
<dbReference type="EnsemblPlants" id="KQL24167">
    <property type="protein sequence ID" value="KQL24167"/>
    <property type="gene ID" value="SETIT_031421mg"/>
</dbReference>
<dbReference type="OMA" id="QSREQMR"/>
<feature type="region of interest" description="Disordered" evidence="1">
    <location>
        <begin position="77"/>
        <end position="103"/>
    </location>
</feature>
<reference evidence="3" key="3">
    <citation type="submission" date="2018-08" db="UniProtKB">
        <authorList>
            <consortium name="EnsemblPlants"/>
        </authorList>
    </citation>
    <scope>IDENTIFICATION</scope>
    <source>
        <strain evidence="3">Yugu1</strain>
    </source>
</reference>
<gene>
    <name evidence="2" type="ORF">SETIT_2G178800v2</name>
</gene>
<accession>K3ZXT9</accession>
<proteinExistence type="predicted"/>
<dbReference type="Proteomes" id="UP000004995">
    <property type="component" value="Unassembled WGS sequence"/>
</dbReference>
<reference evidence="2" key="2">
    <citation type="submission" date="2015-07" db="EMBL/GenBank/DDBJ databases">
        <authorList>
            <person name="Noorani M."/>
        </authorList>
    </citation>
    <scope>NUCLEOTIDE SEQUENCE</scope>
    <source>
        <strain evidence="2">Yugu1</strain>
    </source>
</reference>
<dbReference type="AlphaFoldDB" id="K3ZXT9"/>
<dbReference type="EMBL" id="AGNK02001018">
    <property type="status" value="NOT_ANNOTATED_CDS"/>
    <property type="molecule type" value="Genomic_DNA"/>
</dbReference>
<sequence length="147" mass="16466">MINPWAKRFKLQRHLYISHYTNQKGEIVSLIKEQRISPLQLTKAAPDGSSRNILAFMSVTQSREQMRWPTRQQLRLKTCSASSSPSRTPPKPPFHSTAARAGVGRQQLDFARRACWRRAASRGRAGVRGMGEASSATAMQSTPEMSP</sequence>
<evidence type="ECO:0000313" key="4">
    <source>
        <dbReference type="Proteomes" id="UP000004995"/>
    </source>
</evidence>
<dbReference type="HOGENOM" id="CLU_1771275_0_0_1"/>
<feature type="region of interest" description="Disordered" evidence="1">
    <location>
        <begin position="121"/>
        <end position="147"/>
    </location>
</feature>
<protein>
    <submittedName>
        <fullName evidence="2 3">Uncharacterized protein</fullName>
    </submittedName>
</protein>
<keyword evidence="4" id="KW-1185">Reference proteome</keyword>
<name>K3ZXT9_SETIT</name>
<reference evidence="2 4" key="1">
    <citation type="journal article" date="2012" name="Nat. Biotechnol.">
        <title>Reference genome sequence of the model plant Setaria.</title>
        <authorList>
            <person name="Bennetzen J.L."/>
            <person name="Schmutz J."/>
            <person name="Wang H."/>
            <person name="Percifield R."/>
            <person name="Hawkins J."/>
            <person name="Pontaroli A.C."/>
            <person name="Estep M."/>
            <person name="Feng L."/>
            <person name="Vaughn J.N."/>
            <person name="Grimwood J."/>
            <person name="Jenkins J."/>
            <person name="Barry K."/>
            <person name="Lindquist E."/>
            <person name="Hellsten U."/>
            <person name="Deshpande S."/>
            <person name="Wang X."/>
            <person name="Wu X."/>
            <person name="Mitros T."/>
            <person name="Triplett J."/>
            <person name="Yang X."/>
            <person name="Ye C.Y."/>
            <person name="Mauro-Herrera M."/>
            <person name="Wang L."/>
            <person name="Li P."/>
            <person name="Sharma M."/>
            <person name="Sharma R."/>
            <person name="Ronald P.C."/>
            <person name="Panaud O."/>
            <person name="Kellogg E.A."/>
            <person name="Brutnell T.P."/>
            <person name="Doust A.N."/>
            <person name="Tuskan G.A."/>
            <person name="Rokhsar D."/>
            <person name="Devos K.M."/>
        </authorList>
    </citation>
    <scope>NUCLEOTIDE SEQUENCE [LARGE SCALE GENOMIC DNA]</scope>
    <source>
        <strain evidence="4">cv. Yugu1</strain>
        <strain evidence="2">Yugu1</strain>
    </source>
</reference>
<evidence type="ECO:0000313" key="2">
    <source>
        <dbReference type="EMBL" id="RCV11352.1"/>
    </source>
</evidence>
<feature type="compositionally biased region" description="Polar residues" evidence="1">
    <location>
        <begin position="134"/>
        <end position="147"/>
    </location>
</feature>
<evidence type="ECO:0000313" key="3">
    <source>
        <dbReference type="EnsemblPlants" id="KQL24167"/>
    </source>
</evidence>
<dbReference type="Gramene" id="KQL24167">
    <property type="protein sequence ID" value="KQL24167"/>
    <property type="gene ID" value="SETIT_031421mg"/>
</dbReference>